<dbReference type="HOGENOM" id="CLU_3241510_0_0_6"/>
<accession>A0A0K0GQ23</accession>
<reference evidence="2 3" key="1">
    <citation type="journal article" date="2008" name="BMC Genomics">
        <title>Genome sequence and rapid evolution of the rice pathogen Xanthomonas oryzae pv. oryzae PXO99A.</title>
        <authorList>
            <person name="Salzberg S.L."/>
            <person name="Sommer D.D."/>
            <person name="Schatz M.C."/>
            <person name="Phillippy A.M."/>
            <person name="Rabinowicz P.D."/>
            <person name="Tsuge S."/>
            <person name="Furutani A."/>
            <person name="Ochiai H."/>
            <person name="Delcher A.L."/>
            <person name="Kelley D."/>
            <person name="Madupu R."/>
            <person name="Puiu D."/>
            <person name="Radune D."/>
            <person name="Shumway M."/>
            <person name="Trapnell C."/>
            <person name="Aparna G."/>
            <person name="Jha G."/>
            <person name="Pandey A."/>
            <person name="Patil P.B."/>
            <person name="Ishihara H."/>
            <person name="Meyer D.F."/>
            <person name="Szurek B."/>
            <person name="Verdier V."/>
            <person name="Koebnik R."/>
            <person name="Dow J.M."/>
            <person name="Ryan R.P."/>
            <person name="Hirata H."/>
            <person name="Tsuyumu S."/>
            <person name="Won Lee S."/>
            <person name="Seo Y.S."/>
            <person name="Sriariyanum M."/>
            <person name="Ronald P.C."/>
            <person name="Sonti R.V."/>
            <person name="Van Sluys M.A."/>
            <person name="Leach J.E."/>
            <person name="White F.F."/>
            <person name="Bogdanove A.J."/>
        </authorList>
    </citation>
    <scope>NUCLEOTIDE SEQUENCE [LARGE SCALE GENOMIC DNA]</scope>
    <source>
        <strain evidence="2 3">PXO99A</strain>
    </source>
</reference>
<dbReference type="Proteomes" id="UP000001740">
    <property type="component" value="Chromosome"/>
</dbReference>
<organism evidence="2 3">
    <name type="scientific">Xanthomonas oryzae pv. oryzae (strain PXO99A)</name>
    <dbReference type="NCBI Taxonomy" id="360094"/>
    <lineage>
        <taxon>Bacteria</taxon>
        <taxon>Pseudomonadati</taxon>
        <taxon>Pseudomonadota</taxon>
        <taxon>Gammaproteobacteria</taxon>
        <taxon>Lysobacterales</taxon>
        <taxon>Lysobacteraceae</taxon>
        <taxon>Xanthomonas</taxon>
    </lineage>
</organism>
<evidence type="ECO:0000313" key="3">
    <source>
        <dbReference type="Proteomes" id="UP000001740"/>
    </source>
</evidence>
<dbReference type="EMBL" id="CP000967">
    <property type="protein sequence ID" value="ACD61064.1"/>
    <property type="molecule type" value="Genomic_DNA"/>
</dbReference>
<proteinExistence type="predicted"/>
<name>A0A0K0GQ23_XANOP</name>
<dbReference type="KEGG" id="xop:PXO_03154"/>
<feature type="compositionally biased region" description="Polar residues" evidence="1">
    <location>
        <begin position="1"/>
        <end position="20"/>
    </location>
</feature>
<feature type="compositionally biased region" description="Pro residues" evidence="1">
    <location>
        <begin position="33"/>
        <end position="43"/>
    </location>
</feature>
<sequence length="43" mass="4581">MKRTSSTTAQTCHWTGNAALQTKDADGGKPTRRPPPPAAVNLF</sequence>
<protein>
    <submittedName>
        <fullName evidence="2">Uncharacterized protein</fullName>
    </submittedName>
</protein>
<gene>
    <name evidence="2" type="ordered locus">PXO_03154</name>
</gene>
<feature type="region of interest" description="Disordered" evidence="1">
    <location>
        <begin position="1"/>
        <end position="43"/>
    </location>
</feature>
<evidence type="ECO:0000256" key="1">
    <source>
        <dbReference type="SAM" id="MobiDB-lite"/>
    </source>
</evidence>
<dbReference type="AlphaFoldDB" id="A0A0K0GQ23"/>
<evidence type="ECO:0000313" key="2">
    <source>
        <dbReference type="EMBL" id="ACD61064.1"/>
    </source>
</evidence>